<dbReference type="Gene3D" id="2.60.120.1440">
    <property type="match status" value="1"/>
</dbReference>
<comment type="caution">
    <text evidence="2">The sequence shown here is derived from an EMBL/GenBank/DDBJ whole genome shotgun (WGS) entry which is preliminary data.</text>
</comment>
<gene>
    <name evidence="2" type="ORF">HMPREF1059_01573</name>
</gene>
<proteinExistence type="predicted"/>
<sequence length="189" mass="21737">METQNTDMIEYLLPRYCSGEATVKECRQVEEWIRLSDENYRIAKQIHTLYLATDTMQVLLKVDTEKALSSVCQKMSKDSVRPQVSMLTLLQRVAAILFIPLLIAFGIQTLRPRPPQIAQMIEVKTNPGMTTTIQLPDGSIVHLNSESKLTYPSFLIRTREGLHCKERPFLKCRKIRSMVLKSLLPMKQK</sequence>
<feature type="transmembrane region" description="Helical" evidence="1">
    <location>
        <begin position="84"/>
        <end position="107"/>
    </location>
</feature>
<dbReference type="PANTHER" id="PTHR30273:SF2">
    <property type="entry name" value="PROTEIN FECR"/>
    <property type="match status" value="1"/>
</dbReference>
<evidence type="ECO:0000256" key="1">
    <source>
        <dbReference type="SAM" id="Phobius"/>
    </source>
</evidence>
<keyword evidence="1" id="KW-0812">Transmembrane</keyword>
<evidence type="ECO:0000313" key="3">
    <source>
        <dbReference type="Proteomes" id="UP000006262"/>
    </source>
</evidence>
<protein>
    <recommendedName>
        <fullName evidence="4">FecR protein domain-containing protein</fullName>
    </recommendedName>
</protein>
<dbReference type="AlphaFoldDB" id="A0AAD2TR40"/>
<keyword evidence="1" id="KW-0472">Membrane</keyword>
<accession>A0AAD2TR40</accession>
<reference evidence="2 3" key="1">
    <citation type="submission" date="2012-02" db="EMBL/GenBank/DDBJ databases">
        <title>The Genome Sequence of Parabacteroides distasonis CL09T03C24.</title>
        <authorList>
            <consortium name="The Broad Institute Genome Sequencing Platform"/>
            <person name="Earl A."/>
            <person name="Ward D."/>
            <person name="Feldgarden M."/>
            <person name="Gevers D."/>
            <person name="Zitomersky N.L."/>
            <person name="Coyne M.J."/>
            <person name="Comstock L.E."/>
            <person name="Young S.K."/>
            <person name="Zeng Q."/>
            <person name="Gargeya S."/>
            <person name="Fitzgerald M."/>
            <person name="Haas B."/>
            <person name="Abouelleil A."/>
            <person name="Alvarado L."/>
            <person name="Arachchi H.M."/>
            <person name="Berlin A."/>
            <person name="Chapman S.B."/>
            <person name="Gearin G."/>
            <person name="Goldberg J."/>
            <person name="Griggs A."/>
            <person name="Gujja S."/>
            <person name="Hansen M."/>
            <person name="Heiman D."/>
            <person name="Howarth C."/>
            <person name="Larimer J."/>
            <person name="Lui A."/>
            <person name="MacDonald P.J.P."/>
            <person name="McCowen C."/>
            <person name="Montmayeur A."/>
            <person name="Murphy C."/>
            <person name="Neiman D."/>
            <person name="Pearson M."/>
            <person name="Priest M."/>
            <person name="Roberts A."/>
            <person name="Saif S."/>
            <person name="Shea T."/>
            <person name="Sisk P."/>
            <person name="Stolte C."/>
            <person name="Sykes S."/>
            <person name="Wortman J."/>
            <person name="Nusbaum C."/>
            <person name="Birren B."/>
        </authorList>
    </citation>
    <scope>NUCLEOTIDE SEQUENCE [LARGE SCALE GENOMIC DNA]</scope>
    <source>
        <strain evidence="2 3">CL09T03C24</strain>
    </source>
</reference>
<dbReference type="PANTHER" id="PTHR30273">
    <property type="entry name" value="PERIPLASMIC SIGNAL SENSOR AND SIGMA FACTOR ACTIVATOR FECR-RELATED"/>
    <property type="match status" value="1"/>
</dbReference>
<organism evidence="2 3">
    <name type="scientific">Parabacteroides distasonis CL09T03C24</name>
    <dbReference type="NCBI Taxonomy" id="999417"/>
    <lineage>
        <taxon>Bacteria</taxon>
        <taxon>Pseudomonadati</taxon>
        <taxon>Bacteroidota</taxon>
        <taxon>Bacteroidia</taxon>
        <taxon>Bacteroidales</taxon>
        <taxon>Tannerellaceae</taxon>
        <taxon>Parabacteroides</taxon>
    </lineage>
</organism>
<evidence type="ECO:0000313" key="2">
    <source>
        <dbReference type="EMBL" id="EKN28788.1"/>
    </source>
</evidence>
<dbReference type="InterPro" id="IPR012373">
    <property type="entry name" value="Ferrdict_sens_TM"/>
</dbReference>
<dbReference type="Proteomes" id="UP000006262">
    <property type="component" value="Unassembled WGS sequence"/>
</dbReference>
<name>A0AAD2TR40_PARDI</name>
<dbReference type="GO" id="GO:0016989">
    <property type="term" value="F:sigma factor antagonist activity"/>
    <property type="evidence" value="ECO:0007669"/>
    <property type="project" value="TreeGrafter"/>
</dbReference>
<keyword evidence="1" id="KW-1133">Transmembrane helix</keyword>
<dbReference type="EMBL" id="AGZN01000014">
    <property type="protein sequence ID" value="EKN28788.1"/>
    <property type="molecule type" value="Genomic_DNA"/>
</dbReference>
<evidence type="ECO:0008006" key="4">
    <source>
        <dbReference type="Google" id="ProtNLM"/>
    </source>
</evidence>